<sequence>MTAEGLRHLNRLPTKIRDAALATLHGPIRENPRRLGKTLVGELAGLFSARQGDYRIIYSIDDTAKIVIVHGIQHRASVYRRR</sequence>
<accession>A0A557XW41</accession>
<organism evidence="3 4">
    <name type="scientific">Mycobacterium helveticum</name>
    <dbReference type="NCBI Taxonomy" id="2592811"/>
    <lineage>
        <taxon>Bacteria</taxon>
        <taxon>Bacillati</taxon>
        <taxon>Actinomycetota</taxon>
        <taxon>Actinomycetes</taxon>
        <taxon>Mycobacteriales</taxon>
        <taxon>Mycobacteriaceae</taxon>
        <taxon>Mycobacterium</taxon>
    </lineage>
</organism>
<dbReference type="InterPro" id="IPR007712">
    <property type="entry name" value="RelE/ParE_toxin"/>
</dbReference>
<dbReference type="PANTHER" id="PTHR35601:SF1">
    <property type="entry name" value="TOXIN RELE"/>
    <property type="match status" value="1"/>
</dbReference>
<evidence type="ECO:0000256" key="2">
    <source>
        <dbReference type="ARBA" id="ARBA00022649"/>
    </source>
</evidence>
<dbReference type="Proteomes" id="UP000320513">
    <property type="component" value="Unassembled WGS sequence"/>
</dbReference>
<evidence type="ECO:0000256" key="1">
    <source>
        <dbReference type="ARBA" id="ARBA00006226"/>
    </source>
</evidence>
<evidence type="ECO:0000313" key="4">
    <source>
        <dbReference type="Proteomes" id="UP000320513"/>
    </source>
</evidence>
<dbReference type="PANTHER" id="PTHR35601">
    <property type="entry name" value="TOXIN RELE"/>
    <property type="match status" value="1"/>
</dbReference>
<keyword evidence="4" id="KW-1185">Reference proteome</keyword>
<dbReference type="InterPro" id="IPR035093">
    <property type="entry name" value="RelE/ParE_toxin_dom_sf"/>
</dbReference>
<evidence type="ECO:0000313" key="3">
    <source>
        <dbReference type="EMBL" id="TVS90263.1"/>
    </source>
</evidence>
<dbReference type="SUPFAM" id="SSF143011">
    <property type="entry name" value="RelE-like"/>
    <property type="match status" value="1"/>
</dbReference>
<comment type="similarity">
    <text evidence="1">Belongs to the RelE toxin family.</text>
</comment>
<dbReference type="OrthoDB" id="5326046at2"/>
<proteinExistence type="inferred from homology"/>
<protein>
    <submittedName>
        <fullName evidence="3">Type II toxin-antitoxin system RelE/ParE family toxin</fullName>
    </submittedName>
</protein>
<reference evidence="3 4" key="1">
    <citation type="submission" date="2019-07" db="EMBL/GenBank/DDBJ databases">
        <title>New Mycobacterium species.</title>
        <authorList>
            <person name="Tortoli E."/>
            <person name="Ghielmetti G."/>
            <person name="Friedel U."/>
            <person name="Trovato A."/>
        </authorList>
    </citation>
    <scope>NUCLEOTIDE SEQUENCE [LARGE SCALE GENOMIC DNA]</scope>
    <source>
        <strain evidence="3 4">16-83</strain>
    </source>
</reference>
<dbReference type="Pfam" id="PF05016">
    <property type="entry name" value="ParE_toxin"/>
    <property type="match status" value="1"/>
</dbReference>
<keyword evidence="2" id="KW-1277">Toxin-antitoxin system</keyword>
<dbReference type="EMBL" id="VMQU01000034">
    <property type="protein sequence ID" value="TVS90263.1"/>
    <property type="molecule type" value="Genomic_DNA"/>
</dbReference>
<dbReference type="Gene3D" id="3.30.2310.20">
    <property type="entry name" value="RelE-like"/>
    <property type="match status" value="1"/>
</dbReference>
<gene>
    <name evidence="3" type="ORF">FPZ47_10350</name>
</gene>
<dbReference type="AlphaFoldDB" id="A0A557XW41"/>
<comment type="caution">
    <text evidence="3">The sequence shown here is derived from an EMBL/GenBank/DDBJ whole genome shotgun (WGS) entry which is preliminary data.</text>
</comment>
<name>A0A557XW41_9MYCO</name>